<feature type="compositionally biased region" description="Basic and acidic residues" evidence="1">
    <location>
        <begin position="41"/>
        <end position="54"/>
    </location>
</feature>
<dbReference type="AlphaFoldDB" id="A0A1C7D6Q5"/>
<accession>A0A1C7D6Q5</accession>
<proteinExistence type="predicted"/>
<dbReference type="STRING" id="645517.A6F65_00689"/>
<feature type="compositionally biased region" description="Basic and acidic residues" evidence="1">
    <location>
        <begin position="1"/>
        <end position="11"/>
    </location>
</feature>
<dbReference type="EMBL" id="CP016545">
    <property type="protein sequence ID" value="ANU07011.1"/>
    <property type="molecule type" value="Genomic_DNA"/>
</dbReference>
<dbReference type="RefSeq" id="WP_067785986.1">
    <property type="nucleotide sequence ID" value="NZ_CP016545.1"/>
</dbReference>
<sequence>MTDHNKDHDNKQAQGNKPANAPGQAQQGEKSGQAQQGEKSGQGDKGDHGSKDKQPQQGKPSANG</sequence>
<dbReference type="Proteomes" id="UP000092698">
    <property type="component" value="Chromosome"/>
</dbReference>
<evidence type="ECO:0000313" key="2">
    <source>
        <dbReference type="EMBL" id="ANU07011.1"/>
    </source>
</evidence>
<feature type="region of interest" description="Disordered" evidence="1">
    <location>
        <begin position="1"/>
        <end position="64"/>
    </location>
</feature>
<reference evidence="2 3" key="1">
    <citation type="submission" date="2016-07" db="EMBL/GenBank/DDBJ databases">
        <title>Complete genome sequence of Altererythrobacter namhicola JCM 16345T, containing esterase-encoding genes.</title>
        <authorList>
            <person name="Cheng H."/>
            <person name="Wu Y.-H."/>
            <person name="Jian S.-L."/>
            <person name="Huo Y.-Y."/>
            <person name="Wang C.-S."/>
            <person name="Xu X.-W."/>
        </authorList>
    </citation>
    <scope>NUCLEOTIDE SEQUENCE [LARGE SCALE GENOMIC DNA]</scope>
    <source>
        <strain evidence="2 3">JCM 16345</strain>
    </source>
</reference>
<protein>
    <submittedName>
        <fullName evidence="2">Uncharacterized protein</fullName>
    </submittedName>
</protein>
<dbReference type="KEGG" id="anh:A6F65_00689"/>
<evidence type="ECO:0000256" key="1">
    <source>
        <dbReference type="SAM" id="MobiDB-lite"/>
    </source>
</evidence>
<evidence type="ECO:0000313" key="3">
    <source>
        <dbReference type="Proteomes" id="UP000092698"/>
    </source>
</evidence>
<feature type="compositionally biased region" description="Polar residues" evidence="1">
    <location>
        <begin position="12"/>
        <end position="39"/>
    </location>
</feature>
<gene>
    <name evidence="2" type="ORF">A6F65_00689</name>
</gene>
<name>A0A1C7D6Q5_9SPHN</name>
<keyword evidence="3" id="KW-1185">Reference proteome</keyword>
<feature type="compositionally biased region" description="Polar residues" evidence="1">
    <location>
        <begin position="55"/>
        <end position="64"/>
    </location>
</feature>
<organism evidence="2 3">
    <name type="scientific">Paraurantiacibacter namhicola</name>
    <dbReference type="NCBI Taxonomy" id="645517"/>
    <lineage>
        <taxon>Bacteria</taxon>
        <taxon>Pseudomonadati</taxon>
        <taxon>Pseudomonadota</taxon>
        <taxon>Alphaproteobacteria</taxon>
        <taxon>Sphingomonadales</taxon>
        <taxon>Erythrobacteraceae</taxon>
        <taxon>Paraurantiacibacter</taxon>
    </lineage>
</organism>